<dbReference type="InterPro" id="IPR050256">
    <property type="entry name" value="Glycosyltransferase_2"/>
</dbReference>
<keyword evidence="6 7" id="KW-0472">Membrane</keyword>
<evidence type="ECO:0000256" key="7">
    <source>
        <dbReference type="SAM" id="Phobius"/>
    </source>
</evidence>
<dbReference type="InterPro" id="IPR001173">
    <property type="entry name" value="Glyco_trans_2-like"/>
</dbReference>
<dbReference type="InterPro" id="IPR029044">
    <property type="entry name" value="Nucleotide-diphossugar_trans"/>
</dbReference>
<dbReference type="AlphaFoldDB" id="A0AAW5WZK7"/>
<keyword evidence="11" id="KW-1185">Reference proteome</keyword>
<dbReference type="Pfam" id="PF00535">
    <property type="entry name" value="Glycos_transf_2"/>
    <property type="match status" value="1"/>
</dbReference>
<dbReference type="GO" id="GO:0005886">
    <property type="term" value="C:plasma membrane"/>
    <property type="evidence" value="ECO:0007669"/>
    <property type="project" value="TreeGrafter"/>
</dbReference>
<keyword evidence="5 7" id="KW-1133">Transmembrane helix</keyword>
<keyword evidence="3" id="KW-0808">Transferase</keyword>
<evidence type="ECO:0000256" key="2">
    <source>
        <dbReference type="ARBA" id="ARBA00022676"/>
    </source>
</evidence>
<sequence length="317" mass="36339">MKGNILSIIVPCYNEELVLLDSAYQLGNLLKKLIKDKKVSEKSKIIFVNDGSIDKTWNIINDLQHRETIFSGISLSRNFGHQNAVMAGLSRAIKYSDMMITIDADLQDDINKIYEMVDYYLRNYDIVFGVRNNRKTDTKFKRWTAEGYYWLMTKLGVNLIPDHADFRLMSKEAVQALLLYKEENLFLRGIVAQLGFKSAKVFYKRKERKAGKSHYPLKKMLELAINGLISFSELPLKVIGLCGILMLIFGLGKQVIFKGNTISDLADLFCIFTGIQLLALSIIAIYLGKIFENVKNRPRYIIEQDTYSKSMAADKRQ</sequence>
<dbReference type="EMBL" id="JAKHPW010000024">
    <property type="protein sequence ID" value="MCZ3622902.1"/>
    <property type="molecule type" value="Genomic_DNA"/>
</dbReference>
<proteinExistence type="predicted"/>
<evidence type="ECO:0000313" key="9">
    <source>
        <dbReference type="EMBL" id="MCZ3622902.1"/>
    </source>
</evidence>
<dbReference type="Gene3D" id="3.90.550.10">
    <property type="entry name" value="Spore Coat Polysaccharide Biosynthesis Protein SpsA, Chain A"/>
    <property type="match status" value="1"/>
</dbReference>
<feature type="domain" description="Glycosyltransferase 2-like" evidence="8">
    <location>
        <begin position="7"/>
        <end position="174"/>
    </location>
</feature>
<dbReference type="CDD" id="cd04187">
    <property type="entry name" value="DPM1_like_bac"/>
    <property type="match status" value="1"/>
</dbReference>
<organism evidence="10 12">
    <name type="scientific">Lactobacillus mulieris</name>
    <dbReference type="NCBI Taxonomy" id="2508708"/>
    <lineage>
        <taxon>Bacteria</taxon>
        <taxon>Bacillati</taxon>
        <taxon>Bacillota</taxon>
        <taxon>Bacilli</taxon>
        <taxon>Lactobacillales</taxon>
        <taxon>Lactobacillaceae</taxon>
        <taxon>Lactobacillus</taxon>
    </lineage>
</organism>
<evidence type="ECO:0000313" key="12">
    <source>
        <dbReference type="Proteomes" id="UP001211566"/>
    </source>
</evidence>
<reference evidence="10" key="1">
    <citation type="submission" date="2022-01" db="EMBL/GenBank/DDBJ databases">
        <title>STING isolate genome collection.</title>
        <authorList>
            <person name="France M."/>
            <person name="Rutt L."/>
            <person name="Humphrys M."/>
            <person name="Ravel J."/>
        </authorList>
    </citation>
    <scope>NUCLEOTIDE SEQUENCE</scope>
    <source>
        <strain evidence="10">C0081E5</strain>
    </source>
</reference>
<dbReference type="EMBL" id="JAKHEY010000019">
    <property type="protein sequence ID" value="MCZ9679012.1"/>
    <property type="molecule type" value="Genomic_DNA"/>
</dbReference>
<dbReference type="Proteomes" id="UP001211420">
    <property type="component" value="Unassembled WGS sequence"/>
</dbReference>
<comment type="caution">
    <text evidence="10">The sequence shown here is derived from an EMBL/GenBank/DDBJ whole genome shotgun (WGS) entry which is preliminary data.</text>
</comment>
<gene>
    <name evidence="9" type="ORF">L2772_08620</name>
    <name evidence="10" type="ORF">L2Z99_08110</name>
</gene>
<dbReference type="Proteomes" id="UP001211566">
    <property type="component" value="Unassembled WGS sequence"/>
</dbReference>
<dbReference type="PANTHER" id="PTHR48090">
    <property type="entry name" value="UNDECAPRENYL-PHOSPHATE 4-DEOXY-4-FORMAMIDO-L-ARABINOSE TRANSFERASE-RELATED"/>
    <property type="match status" value="1"/>
</dbReference>
<dbReference type="PANTHER" id="PTHR48090:SF1">
    <property type="entry name" value="PROPHAGE BACTOPRENOL GLUCOSYL TRANSFERASE HOMOLOG"/>
    <property type="match status" value="1"/>
</dbReference>
<evidence type="ECO:0000256" key="3">
    <source>
        <dbReference type="ARBA" id="ARBA00022679"/>
    </source>
</evidence>
<evidence type="ECO:0000256" key="6">
    <source>
        <dbReference type="ARBA" id="ARBA00023136"/>
    </source>
</evidence>
<evidence type="ECO:0000313" key="11">
    <source>
        <dbReference type="Proteomes" id="UP001211420"/>
    </source>
</evidence>
<evidence type="ECO:0000256" key="5">
    <source>
        <dbReference type="ARBA" id="ARBA00022989"/>
    </source>
</evidence>
<feature type="transmembrane region" description="Helical" evidence="7">
    <location>
        <begin position="223"/>
        <end position="249"/>
    </location>
</feature>
<evidence type="ECO:0000256" key="1">
    <source>
        <dbReference type="ARBA" id="ARBA00004141"/>
    </source>
</evidence>
<evidence type="ECO:0000259" key="8">
    <source>
        <dbReference type="Pfam" id="PF00535"/>
    </source>
</evidence>
<reference evidence="9 11" key="2">
    <citation type="submission" date="2022-01" db="EMBL/GenBank/DDBJ databases">
        <title>VMRC isolate genome collection.</title>
        <authorList>
            <person name="France M."/>
            <person name="Rutt L."/>
            <person name="Humphrys M."/>
            <person name="Ravel J."/>
        </authorList>
    </citation>
    <scope>NUCLEOTIDE SEQUENCE [LARGE SCALE GENOMIC DNA]</scope>
    <source>
        <strain evidence="9 11">C0172B4</strain>
    </source>
</reference>
<evidence type="ECO:0000313" key="10">
    <source>
        <dbReference type="EMBL" id="MCZ9679012.1"/>
    </source>
</evidence>
<feature type="transmembrane region" description="Helical" evidence="7">
    <location>
        <begin position="265"/>
        <end position="287"/>
    </location>
</feature>
<dbReference type="RefSeq" id="WP_269255232.1">
    <property type="nucleotide sequence ID" value="NZ_JAKHEY010000019.1"/>
</dbReference>
<name>A0AAW5WZK7_9LACO</name>
<evidence type="ECO:0000256" key="4">
    <source>
        <dbReference type="ARBA" id="ARBA00022692"/>
    </source>
</evidence>
<keyword evidence="2" id="KW-0328">Glycosyltransferase</keyword>
<accession>A0AAW5WZK7</accession>
<dbReference type="GO" id="GO:0016757">
    <property type="term" value="F:glycosyltransferase activity"/>
    <property type="evidence" value="ECO:0007669"/>
    <property type="project" value="UniProtKB-KW"/>
</dbReference>
<protein>
    <submittedName>
        <fullName evidence="10">Glycosyltransferase family 2 protein</fullName>
    </submittedName>
</protein>
<comment type="subcellular location">
    <subcellularLocation>
        <location evidence="1">Membrane</location>
        <topology evidence="1">Multi-pass membrane protein</topology>
    </subcellularLocation>
</comment>
<keyword evidence="4 7" id="KW-0812">Transmembrane</keyword>
<dbReference type="SUPFAM" id="SSF53448">
    <property type="entry name" value="Nucleotide-diphospho-sugar transferases"/>
    <property type="match status" value="1"/>
</dbReference>